<evidence type="ECO:0000256" key="9">
    <source>
        <dbReference type="ARBA" id="ARBA00023136"/>
    </source>
</evidence>
<dbReference type="SUPFAM" id="SSF49313">
    <property type="entry name" value="Cadherin-like"/>
    <property type="match status" value="5"/>
</dbReference>
<feature type="compositionally biased region" description="Polar residues" evidence="12">
    <location>
        <begin position="704"/>
        <end position="719"/>
    </location>
</feature>
<dbReference type="InterPro" id="IPR013164">
    <property type="entry name" value="Cadherin_N"/>
</dbReference>
<dbReference type="GO" id="GO:0009653">
    <property type="term" value="P:anatomical structure morphogenesis"/>
    <property type="evidence" value="ECO:0007669"/>
    <property type="project" value="UniProtKB-ARBA"/>
</dbReference>
<evidence type="ECO:0000256" key="6">
    <source>
        <dbReference type="ARBA" id="ARBA00022837"/>
    </source>
</evidence>
<keyword evidence="6 11" id="KW-0106">Calcium</keyword>
<dbReference type="PRINTS" id="PR00205">
    <property type="entry name" value="CADHERIN"/>
</dbReference>
<evidence type="ECO:0000256" key="5">
    <source>
        <dbReference type="ARBA" id="ARBA00022737"/>
    </source>
</evidence>
<keyword evidence="2" id="KW-1003">Cell membrane</keyword>
<comment type="caution">
    <text evidence="15">The sequence shown here is derived from an EMBL/GenBank/DDBJ whole genome shotgun (WGS) entry which is preliminary data.</text>
</comment>
<proteinExistence type="predicted"/>
<evidence type="ECO:0000313" key="16">
    <source>
        <dbReference type="Proteomes" id="UP001346869"/>
    </source>
</evidence>
<feature type="transmembrane region" description="Helical" evidence="13">
    <location>
        <begin position="584"/>
        <end position="607"/>
    </location>
</feature>
<reference evidence="15 16" key="1">
    <citation type="journal article" date="2023" name="Genes (Basel)">
        <title>Chromosome-Level Genome Assembly and Circadian Gene Repertoire of the Patagonia Blennie Eleginops maclovinus-The Closest Ancestral Proxy of Antarctic Cryonotothenioids.</title>
        <authorList>
            <person name="Cheng C.C."/>
            <person name="Rivera-Colon A.G."/>
            <person name="Minhas B.F."/>
            <person name="Wilson L."/>
            <person name="Rayamajhi N."/>
            <person name="Vargas-Chacoff L."/>
            <person name="Catchen J.M."/>
        </authorList>
    </citation>
    <scope>NUCLEOTIDE SEQUENCE [LARGE SCALE GENOMIC DNA]</scope>
    <source>
        <strain evidence="15">JMC-PN-2008</strain>
    </source>
</reference>
<feature type="domain" description="Cadherin" evidence="14">
    <location>
        <begin position="276"/>
        <end position="382"/>
    </location>
</feature>
<evidence type="ECO:0000256" key="13">
    <source>
        <dbReference type="SAM" id="Phobius"/>
    </source>
</evidence>
<comment type="subcellular location">
    <subcellularLocation>
        <location evidence="1">Cell membrane</location>
        <topology evidence="1">Single-pass type I membrane protein</topology>
    </subcellularLocation>
</comment>
<keyword evidence="3 13" id="KW-0812">Transmembrane</keyword>
<evidence type="ECO:0000259" key="14">
    <source>
        <dbReference type="PROSITE" id="PS50268"/>
    </source>
</evidence>
<evidence type="ECO:0000256" key="1">
    <source>
        <dbReference type="ARBA" id="ARBA00004251"/>
    </source>
</evidence>
<feature type="domain" description="Cadherin" evidence="14">
    <location>
        <begin position="139"/>
        <end position="275"/>
    </location>
</feature>
<keyword evidence="7" id="KW-0130">Cell adhesion</keyword>
<dbReference type="FunFam" id="2.60.40.60:FF:000005">
    <property type="entry name" value="Protocadherin 9"/>
    <property type="match status" value="1"/>
</dbReference>
<evidence type="ECO:0000256" key="8">
    <source>
        <dbReference type="ARBA" id="ARBA00022989"/>
    </source>
</evidence>
<dbReference type="GO" id="GO:0005509">
    <property type="term" value="F:calcium ion binding"/>
    <property type="evidence" value="ECO:0007669"/>
    <property type="project" value="UniProtKB-UniRule"/>
</dbReference>
<organism evidence="15 16">
    <name type="scientific">Eleginops maclovinus</name>
    <name type="common">Patagonian blennie</name>
    <name type="synonym">Eleginus maclovinus</name>
    <dbReference type="NCBI Taxonomy" id="56733"/>
    <lineage>
        <taxon>Eukaryota</taxon>
        <taxon>Metazoa</taxon>
        <taxon>Chordata</taxon>
        <taxon>Craniata</taxon>
        <taxon>Vertebrata</taxon>
        <taxon>Euteleostomi</taxon>
        <taxon>Actinopterygii</taxon>
        <taxon>Neopterygii</taxon>
        <taxon>Teleostei</taxon>
        <taxon>Neoteleostei</taxon>
        <taxon>Acanthomorphata</taxon>
        <taxon>Eupercaria</taxon>
        <taxon>Perciformes</taxon>
        <taxon>Notothenioidei</taxon>
        <taxon>Eleginopidae</taxon>
        <taxon>Eleginops</taxon>
    </lineage>
</organism>
<dbReference type="InterPro" id="IPR050174">
    <property type="entry name" value="Protocadherin/Cadherin-CA"/>
</dbReference>
<dbReference type="SMART" id="SM00112">
    <property type="entry name" value="CA"/>
    <property type="match status" value="4"/>
</dbReference>
<reference evidence="15 16" key="2">
    <citation type="journal article" date="2023" name="Mol. Biol. Evol.">
        <title>Genomics of Secondarily Temperate Adaptation in the Only Non-Antarctic Icefish.</title>
        <authorList>
            <person name="Rivera-Colon A.G."/>
            <person name="Rayamajhi N."/>
            <person name="Minhas B.F."/>
            <person name="Madrigal G."/>
            <person name="Bilyk K.T."/>
            <person name="Yoon V."/>
            <person name="Hune M."/>
            <person name="Gregory S."/>
            <person name="Cheng C.H.C."/>
            <person name="Catchen J.M."/>
        </authorList>
    </citation>
    <scope>NUCLEOTIDE SEQUENCE [LARGE SCALE GENOMIC DNA]</scope>
    <source>
        <strain evidence="15">JMC-PN-2008</strain>
    </source>
</reference>
<keyword evidence="5" id="KW-0677">Repeat</keyword>
<dbReference type="PROSITE" id="PS00232">
    <property type="entry name" value="CADHERIN_1"/>
    <property type="match status" value="3"/>
</dbReference>
<dbReference type="InterPro" id="IPR015919">
    <property type="entry name" value="Cadherin-like_sf"/>
</dbReference>
<feature type="domain" description="Cadherin" evidence="14">
    <location>
        <begin position="472"/>
        <end position="555"/>
    </location>
</feature>
<dbReference type="CDD" id="cd11304">
    <property type="entry name" value="Cadherin_repeat"/>
    <property type="match status" value="5"/>
</dbReference>
<feature type="compositionally biased region" description="Basic and acidic residues" evidence="12">
    <location>
        <begin position="831"/>
        <end position="842"/>
    </location>
</feature>
<feature type="compositionally biased region" description="Basic residues" evidence="12">
    <location>
        <begin position="636"/>
        <end position="649"/>
    </location>
</feature>
<dbReference type="Gene3D" id="2.60.40.60">
    <property type="entry name" value="Cadherins"/>
    <property type="match status" value="5"/>
</dbReference>
<evidence type="ECO:0000256" key="10">
    <source>
        <dbReference type="ARBA" id="ARBA00023180"/>
    </source>
</evidence>
<feature type="region of interest" description="Disordered" evidence="12">
    <location>
        <begin position="774"/>
        <end position="842"/>
    </location>
</feature>
<keyword evidence="10" id="KW-0325">Glycoprotein</keyword>
<feature type="domain" description="Cadherin" evidence="14">
    <location>
        <begin position="49"/>
        <end position="138"/>
    </location>
</feature>
<dbReference type="InterPro" id="IPR002126">
    <property type="entry name" value="Cadherin-like_dom"/>
</dbReference>
<dbReference type="GO" id="GO:0005886">
    <property type="term" value="C:plasma membrane"/>
    <property type="evidence" value="ECO:0007669"/>
    <property type="project" value="UniProtKB-SubCell"/>
</dbReference>
<accession>A0AAN7WW67</accession>
<dbReference type="FunFam" id="2.60.40.60:FF:000082">
    <property type="entry name" value="Protocadherin 7b"/>
    <property type="match status" value="1"/>
</dbReference>
<dbReference type="EMBL" id="JAUZQC010000025">
    <property type="protein sequence ID" value="KAK5848350.1"/>
    <property type="molecule type" value="Genomic_DNA"/>
</dbReference>
<dbReference type="FunFam" id="2.60.40.60:FF:000073">
    <property type="entry name" value="protocadherin-7 isoform X1"/>
    <property type="match status" value="1"/>
</dbReference>
<dbReference type="Proteomes" id="UP001346869">
    <property type="component" value="Unassembled WGS sequence"/>
</dbReference>
<dbReference type="InterPro" id="IPR013585">
    <property type="entry name" value="Protocadherin"/>
</dbReference>
<evidence type="ECO:0000313" key="15">
    <source>
        <dbReference type="EMBL" id="KAK5848350.1"/>
    </source>
</evidence>
<dbReference type="GO" id="GO:0007156">
    <property type="term" value="P:homophilic cell adhesion via plasma membrane adhesion molecules"/>
    <property type="evidence" value="ECO:0007669"/>
    <property type="project" value="InterPro"/>
</dbReference>
<keyword evidence="4" id="KW-0732">Signal</keyword>
<dbReference type="PANTHER" id="PTHR24028:SF253">
    <property type="entry name" value="PROTOCADHERIN-7"/>
    <property type="match status" value="1"/>
</dbReference>
<dbReference type="Pfam" id="PF08266">
    <property type="entry name" value="Cadherin_2"/>
    <property type="match status" value="1"/>
</dbReference>
<dbReference type="Pfam" id="PF08374">
    <property type="entry name" value="Protocadherin"/>
    <property type="match status" value="1"/>
</dbReference>
<keyword evidence="16" id="KW-1185">Reference proteome</keyword>
<protein>
    <recommendedName>
        <fullName evidence="14">Cadherin domain-containing protein</fullName>
    </recommendedName>
</protein>
<sequence length="842" mass="92572">MRTTGAVDYLYYCMLILQFVHQPAAKQVLRYRLAEEGPADVRVGNVAGDLGIVAGSGEVTFTLESGSDFFKIDNITGELTTNERRIDREKLQQCQMIFDENECFIDFEVSVIGPAQSWVDLFEGKVIILDINDNTPSFPSPVLTLSVEENRPIGTLYLLPTATDRDFGRNGIERYELIQDNGENSRRLGSSGDSFSGKRRFEEGASRSSVFELQVADTTDGEKQPQLIIKGALDREQRDSYELTLRVRDGGDPPRSSQAILRVMITDVNDNSPRFEKSVYEADLPENSSPGAPILQLKAADADVGVNGQIEYVFGAATESVRRLLRLDESTGWLSVLHRIDREEVSQLRFTVMARDRGQPPKMDKATVVLNIKDENDNVPAIEIRKIGRIFLKDGIANVAEDVVVDTPIALVQVSDRDQGENGIVTCTVVGDVPFQLKPASEMEGEQNKKKYFLHTSAALDFEATQEYNVVIVAVDSGSPSLANLNYSIIGGNPFRLFEIDGGTGVISLVGKLEQKHYGLHRLVVQVNDKGQPSQSTTTLVHVFVNETLSNSTVVEAQVARSLSTSLNTNIAGDPNYDLSKQRLSIVIGVVSGIMTVILIILVVVMARYCRPKNKNGYEAGKKDHEDFFTPQQHDKAKKPKKDKKKQKSKQPLYSSIVTVEASKPNGQRYDGVNEKLSDSPGMGRYRSVNGGPGSPDLARHYKSSSPLPTVQLHPQSPTAGKKHQAVQDLPPANTFVGTGDNISLGSDHCSEYSSQTINKYNKQPFRRVTFSVVSQPQDPHQQGSLQSCYDSGLDESETPSSKSSSGPRLGALPLPEDSYERTTPDGSVGEAEHMENGRGKH</sequence>
<name>A0AAN7WW67_ELEMC</name>
<feature type="region of interest" description="Disordered" evidence="12">
    <location>
        <begin position="615"/>
        <end position="735"/>
    </location>
</feature>
<evidence type="ECO:0000256" key="12">
    <source>
        <dbReference type="SAM" id="MobiDB-lite"/>
    </source>
</evidence>
<dbReference type="InterPro" id="IPR020894">
    <property type="entry name" value="Cadherin_CS"/>
</dbReference>
<evidence type="ECO:0000256" key="7">
    <source>
        <dbReference type="ARBA" id="ARBA00022889"/>
    </source>
</evidence>
<keyword evidence="8 13" id="KW-1133">Transmembrane helix</keyword>
<gene>
    <name evidence="15" type="ORF">PBY51_005973</name>
</gene>
<dbReference type="PROSITE" id="PS50268">
    <property type="entry name" value="CADHERIN_2"/>
    <property type="match status" value="4"/>
</dbReference>
<dbReference type="AlphaFoldDB" id="A0AAN7WW67"/>
<dbReference type="Pfam" id="PF00028">
    <property type="entry name" value="Cadherin"/>
    <property type="match status" value="4"/>
</dbReference>
<dbReference type="PANTHER" id="PTHR24028">
    <property type="entry name" value="CADHERIN-87A"/>
    <property type="match status" value="1"/>
</dbReference>
<evidence type="ECO:0000256" key="2">
    <source>
        <dbReference type="ARBA" id="ARBA00022475"/>
    </source>
</evidence>
<evidence type="ECO:0000256" key="11">
    <source>
        <dbReference type="PROSITE-ProRule" id="PRU00043"/>
    </source>
</evidence>
<evidence type="ECO:0000256" key="4">
    <source>
        <dbReference type="ARBA" id="ARBA00022729"/>
    </source>
</evidence>
<dbReference type="FunFam" id="2.60.40.60:FF:000028">
    <property type="entry name" value="Protocadherin 1"/>
    <property type="match status" value="1"/>
</dbReference>
<keyword evidence="9 13" id="KW-0472">Membrane</keyword>
<feature type="compositionally biased region" description="Polar residues" evidence="12">
    <location>
        <begin position="774"/>
        <end position="790"/>
    </location>
</feature>
<evidence type="ECO:0000256" key="3">
    <source>
        <dbReference type="ARBA" id="ARBA00022692"/>
    </source>
</evidence>